<dbReference type="PATRIC" id="fig|76731.3.peg.3968"/>
<accession>A0A0U3LTG7</accession>
<feature type="signal peptide" evidence="2">
    <location>
        <begin position="1"/>
        <end position="29"/>
    </location>
</feature>
<dbReference type="AlphaFoldDB" id="A0A0U3LTG7"/>
<keyword evidence="4" id="KW-1185">Reference proteome</keyword>
<evidence type="ECO:0000256" key="1">
    <source>
        <dbReference type="SAM" id="MobiDB-lite"/>
    </source>
</evidence>
<reference evidence="3 4" key="1">
    <citation type="submission" date="2015-12" db="EMBL/GenBank/DDBJ databases">
        <title>Complete genome of Roseateles depolymerans KCTC 42856.</title>
        <authorList>
            <person name="Kim K.M."/>
        </authorList>
    </citation>
    <scope>NUCLEOTIDE SEQUENCE [LARGE SCALE GENOMIC DNA]</scope>
    <source>
        <strain evidence="3 4">KCTC 42856</strain>
    </source>
</reference>
<dbReference type="EMBL" id="CP013729">
    <property type="protein sequence ID" value="ALV08327.1"/>
    <property type="molecule type" value="Genomic_DNA"/>
</dbReference>
<dbReference type="KEGG" id="rdp:RD2015_3876"/>
<feature type="region of interest" description="Disordered" evidence="1">
    <location>
        <begin position="25"/>
        <end position="83"/>
    </location>
</feature>
<dbReference type="Proteomes" id="UP000060699">
    <property type="component" value="Chromosome"/>
</dbReference>
<keyword evidence="2" id="KW-0732">Signal</keyword>
<feature type="compositionally biased region" description="Basic and acidic residues" evidence="1">
    <location>
        <begin position="34"/>
        <end position="66"/>
    </location>
</feature>
<proteinExistence type="predicted"/>
<dbReference type="RefSeq" id="WP_058936313.1">
    <property type="nucleotide sequence ID" value="NZ_CP013729.1"/>
</dbReference>
<dbReference type="OrthoDB" id="9122506at2"/>
<dbReference type="STRING" id="76731.RD2015_3876"/>
<protein>
    <submittedName>
        <fullName evidence="3">Uncharacterized protein</fullName>
    </submittedName>
</protein>
<gene>
    <name evidence="3" type="ORF">RD2015_3876</name>
</gene>
<sequence precursor="true">MTMQWDRRHWCGASLGLAAAALAPGLAGAQQRQDPQEKSAEKGAEKGSEKGQDKRRGGAERGEGRGSTRFGTAERPFSAQSPWNCRPIDPVLDSWSIPKDAYFPAIESGKYSVGVFLCSPDDQPQRVLGPVNQKGVWDPDAEAMVPEVLIPRWPASVLPASGSDGHADLVDPQAGIIHSFFQLKKVGDDWRAQQYAWTRLDGRGWGDPAHYFQGARAAGVPTMGGLIRSHEIEDGEPLYRHALAMSLTFSGLSPSPGYIFPATSADRGFEQNKGQIPEGALLMLPPDFEIRSLGDLSMRKIGETLKRYGGYVVDRNHGTPFCIYAEIGARFPIVLKNGWNSQVGNDLERLRGALRQVKSAKGWLDGNDRPVDLDAPMNVLSMRGDWRAVKGTARARYDTWRQAVVFEDAREAVLAVEGNRQLSGVTWARPQAGQACRLTARCTGDARLRVELKDRGGRTLADSGELDNGKSAKFDWPDGVASVRTSVKASGSGSASADLRVVAGA</sequence>
<dbReference type="InterPro" id="IPR006311">
    <property type="entry name" value="TAT_signal"/>
</dbReference>
<dbReference type="PROSITE" id="PS51318">
    <property type="entry name" value="TAT"/>
    <property type="match status" value="1"/>
</dbReference>
<name>A0A0U3LTG7_9BURK</name>
<evidence type="ECO:0000313" key="3">
    <source>
        <dbReference type="EMBL" id="ALV08327.1"/>
    </source>
</evidence>
<organism evidence="3 4">
    <name type="scientific">Roseateles depolymerans</name>
    <dbReference type="NCBI Taxonomy" id="76731"/>
    <lineage>
        <taxon>Bacteria</taxon>
        <taxon>Pseudomonadati</taxon>
        <taxon>Pseudomonadota</taxon>
        <taxon>Betaproteobacteria</taxon>
        <taxon>Burkholderiales</taxon>
        <taxon>Sphaerotilaceae</taxon>
        <taxon>Roseateles</taxon>
    </lineage>
</organism>
<evidence type="ECO:0000256" key="2">
    <source>
        <dbReference type="SAM" id="SignalP"/>
    </source>
</evidence>
<evidence type="ECO:0000313" key="4">
    <source>
        <dbReference type="Proteomes" id="UP000060699"/>
    </source>
</evidence>
<feature type="chain" id="PRO_5043321347" evidence="2">
    <location>
        <begin position="30"/>
        <end position="505"/>
    </location>
</feature>